<name>A0A6J7XNE2_9CAUD</name>
<protein>
    <submittedName>
        <fullName evidence="1">Uncharacterized protein</fullName>
    </submittedName>
</protein>
<organism evidence="1">
    <name type="scientific">uncultured Caudovirales phage</name>
    <dbReference type="NCBI Taxonomy" id="2100421"/>
    <lineage>
        <taxon>Viruses</taxon>
        <taxon>Duplodnaviria</taxon>
        <taxon>Heunggongvirae</taxon>
        <taxon>Uroviricota</taxon>
        <taxon>Caudoviricetes</taxon>
        <taxon>Peduoviridae</taxon>
        <taxon>Maltschvirus</taxon>
        <taxon>Maltschvirus maltsch</taxon>
    </lineage>
</organism>
<dbReference type="EMBL" id="LR798460">
    <property type="protein sequence ID" value="CAB5238008.1"/>
    <property type="molecule type" value="Genomic_DNA"/>
</dbReference>
<evidence type="ECO:0000313" key="1">
    <source>
        <dbReference type="EMBL" id="CAB5238008.1"/>
    </source>
</evidence>
<reference evidence="1" key="1">
    <citation type="submission" date="2020-05" db="EMBL/GenBank/DDBJ databases">
        <authorList>
            <person name="Chiriac C."/>
            <person name="Salcher M."/>
            <person name="Ghai R."/>
            <person name="Kavagutti S V."/>
        </authorList>
    </citation>
    <scope>NUCLEOTIDE SEQUENCE</scope>
</reference>
<accession>A0A6J7XNE2</accession>
<sequence>MNYETRTAMLWLNNDENLYGHFSKRAKSIHRDMLAGEIEAFFQSDLNEISDNQPHVALMGMFKDILTASVGEMDFDGLANAFYED</sequence>
<gene>
    <name evidence="1" type="ORF">UFOVP142_70</name>
</gene>
<proteinExistence type="predicted"/>